<keyword evidence="5 7" id="KW-1133">Transmembrane helix</keyword>
<feature type="transmembrane region" description="Helical" evidence="7">
    <location>
        <begin position="13"/>
        <end position="33"/>
    </location>
</feature>
<dbReference type="AlphaFoldDB" id="A0A7T0C3C5"/>
<keyword evidence="6 7" id="KW-0472">Membrane</keyword>
<dbReference type="EC" id="2.5.1.145" evidence="7"/>
<keyword evidence="8" id="KW-0449">Lipoprotein</keyword>
<evidence type="ECO:0000256" key="4">
    <source>
        <dbReference type="ARBA" id="ARBA00022692"/>
    </source>
</evidence>
<evidence type="ECO:0000313" key="9">
    <source>
        <dbReference type="Proteomes" id="UP000594464"/>
    </source>
</evidence>
<dbReference type="GO" id="GO:0008961">
    <property type="term" value="F:phosphatidylglycerol-prolipoprotein diacylglyceryl transferase activity"/>
    <property type="evidence" value="ECO:0007669"/>
    <property type="project" value="UniProtKB-UniRule"/>
</dbReference>
<comment type="similarity">
    <text evidence="1 7">Belongs to the Lgt family.</text>
</comment>
<feature type="transmembrane region" description="Helical" evidence="7">
    <location>
        <begin position="45"/>
        <end position="67"/>
    </location>
</feature>
<accession>A0A7T0C3C5</accession>
<organism evidence="8 9">
    <name type="scientific">Candidatus Nitrohelix vancouverensis</name>
    <dbReference type="NCBI Taxonomy" id="2705534"/>
    <lineage>
        <taxon>Bacteria</taxon>
        <taxon>Pseudomonadati</taxon>
        <taxon>Nitrospinota/Tectimicrobiota group</taxon>
        <taxon>Nitrospinota</taxon>
        <taxon>Nitrospinia</taxon>
        <taxon>Nitrospinales</taxon>
        <taxon>Nitrospinaceae</taxon>
        <taxon>Candidatus Nitrohelix</taxon>
    </lineage>
</organism>
<feature type="transmembrane region" description="Helical" evidence="7">
    <location>
        <begin position="117"/>
        <end position="143"/>
    </location>
</feature>
<dbReference type="Pfam" id="PF01790">
    <property type="entry name" value="LGT"/>
    <property type="match status" value="1"/>
</dbReference>
<feature type="transmembrane region" description="Helical" evidence="7">
    <location>
        <begin position="163"/>
        <end position="185"/>
    </location>
</feature>
<feature type="binding site" evidence="7">
    <location>
        <position position="130"/>
    </location>
    <ligand>
        <name>a 1,2-diacyl-sn-glycero-3-phospho-(1'-sn-glycerol)</name>
        <dbReference type="ChEBI" id="CHEBI:64716"/>
    </ligand>
</feature>
<comment type="catalytic activity">
    <reaction evidence="7">
        <text>L-cysteinyl-[prolipoprotein] + a 1,2-diacyl-sn-glycero-3-phospho-(1'-sn-glycerol) = an S-1,2-diacyl-sn-glyceryl-L-cysteinyl-[prolipoprotein] + sn-glycerol 1-phosphate + H(+)</text>
        <dbReference type="Rhea" id="RHEA:56712"/>
        <dbReference type="Rhea" id="RHEA-COMP:14679"/>
        <dbReference type="Rhea" id="RHEA-COMP:14680"/>
        <dbReference type="ChEBI" id="CHEBI:15378"/>
        <dbReference type="ChEBI" id="CHEBI:29950"/>
        <dbReference type="ChEBI" id="CHEBI:57685"/>
        <dbReference type="ChEBI" id="CHEBI:64716"/>
        <dbReference type="ChEBI" id="CHEBI:140658"/>
        <dbReference type="EC" id="2.5.1.145"/>
    </reaction>
</comment>
<dbReference type="GO" id="GO:0042158">
    <property type="term" value="P:lipoprotein biosynthetic process"/>
    <property type="evidence" value="ECO:0007669"/>
    <property type="project" value="UniProtKB-UniRule"/>
</dbReference>
<name>A0A7T0C3C5_9BACT</name>
<dbReference type="HAMAP" id="MF_01147">
    <property type="entry name" value="Lgt"/>
    <property type="match status" value="1"/>
</dbReference>
<keyword evidence="3 7" id="KW-0808">Transferase</keyword>
<evidence type="ECO:0000256" key="3">
    <source>
        <dbReference type="ARBA" id="ARBA00022679"/>
    </source>
</evidence>
<dbReference type="GO" id="GO:0005886">
    <property type="term" value="C:plasma membrane"/>
    <property type="evidence" value="ECO:0007669"/>
    <property type="project" value="UniProtKB-SubCell"/>
</dbReference>
<proteinExistence type="inferred from homology"/>
<keyword evidence="2 7" id="KW-1003">Cell membrane</keyword>
<feature type="transmembrane region" description="Helical" evidence="7">
    <location>
        <begin position="197"/>
        <end position="214"/>
    </location>
</feature>
<comment type="function">
    <text evidence="7">Catalyzes the transfer of the diacylglyceryl group from phosphatidylglycerol to the sulfhydryl group of the N-terminal cysteine of a prolipoprotein, the first step in the formation of mature lipoproteins.</text>
</comment>
<gene>
    <name evidence="7 8" type="primary">lgt</name>
    <name evidence="8" type="ORF">G3M78_09595</name>
</gene>
<evidence type="ECO:0000256" key="5">
    <source>
        <dbReference type="ARBA" id="ARBA00022989"/>
    </source>
</evidence>
<sequence length="260" mass="29255">MHPVLLEFGFVKIFSYGLLVASGFFAAIMYASRQAKREGMNPQEIVDLCFYIMIASLLGARLLYVLVEFSYFSQNPLEAFKFWKGGLVFYGGLIGGTIVAIVYMKRCGMDLWKVADVLAPAIAIGQGIGRWGCFFAGCCYGRPSDVPWAITFSNAKSLAPLNIALHPTQIYLSLNAIAIFLILVWLQKRKHFDGQILWTYGILYAVGRFVIEYFRNDDRGYVIDGVLSTSQFVGIIVFILSIAMWFLLKNRGEQRSTRLS</sequence>
<evidence type="ECO:0000256" key="1">
    <source>
        <dbReference type="ARBA" id="ARBA00007150"/>
    </source>
</evidence>
<keyword evidence="4 7" id="KW-0812">Transmembrane</keyword>
<dbReference type="NCBIfam" id="TIGR00544">
    <property type="entry name" value="lgt"/>
    <property type="match status" value="1"/>
</dbReference>
<dbReference type="KEGG" id="nva:G3M78_09595"/>
<comment type="pathway">
    <text evidence="7">Protein modification; lipoprotein biosynthesis (diacylglyceryl transfer).</text>
</comment>
<feature type="transmembrane region" description="Helical" evidence="7">
    <location>
        <begin position="226"/>
        <end position="248"/>
    </location>
</feature>
<dbReference type="UniPathway" id="UPA00664"/>
<dbReference type="EMBL" id="CP048620">
    <property type="protein sequence ID" value="QPJ65632.1"/>
    <property type="molecule type" value="Genomic_DNA"/>
</dbReference>
<dbReference type="InterPro" id="IPR001640">
    <property type="entry name" value="Lgt"/>
</dbReference>
<protein>
    <recommendedName>
        <fullName evidence="7">Phosphatidylglycerol--prolipoprotein diacylglyceryl transferase</fullName>
        <ecNumber evidence="7">2.5.1.145</ecNumber>
    </recommendedName>
</protein>
<feature type="transmembrane region" description="Helical" evidence="7">
    <location>
        <begin position="87"/>
        <end position="105"/>
    </location>
</feature>
<comment type="subcellular location">
    <subcellularLocation>
        <location evidence="7">Cell membrane</location>
        <topology evidence="7">Multi-pass membrane protein</topology>
    </subcellularLocation>
</comment>
<dbReference type="Proteomes" id="UP000594464">
    <property type="component" value="Chromosome"/>
</dbReference>
<evidence type="ECO:0000256" key="6">
    <source>
        <dbReference type="ARBA" id="ARBA00023136"/>
    </source>
</evidence>
<dbReference type="PANTHER" id="PTHR30589:SF0">
    <property type="entry name" value="PHOSPHATIDYLGLYCEROL--PROLIPOPROTEIN DIACYLGLYCERYL TRANSFERASE"/>
    <property type="match status" value="1"/>
</dbReference>
<evidence type="ECO:0000256" key="2">
    <source>
        <dbReference type="ARBA" id="ARBA00022475"/>
    </source>
</evidence>
<dbReference type="PANTHER" id="PTHR30589">
    <property type="entry name" value="PROLIPOPROTEIN DIACYLGLYCERYL TRANSFERASE"/>
    <property type="match status" value="1"/>
</dbReference>
<evidence type="ECO:0000313" key="8">
    <source>
        <dbReference type="EMBL" id="QPJ65632.1"/>
    </source>
</evidence>
<reference evidence="9" key="1">
    <citation type="submission" date="2020-02" db="EMBL/GenBank/DDBJ databases">
        <title>Genomic and physiological characterization of two novel Nitrospinaceae genera.</title>
        <authorList>
            <person name="Mueller A.J."/>
            <person name="Jung M.-Y."/>
            <person name="Strachan C.R."/>
            <person name="Herbold C.W."/>
            <person name="Kirkegaard R.H."/>
            <person name="Daims H."/>
        </authorList>
    </citation>
    <scope>NUCLEOTIDE SEQUENCE [LARGE SCALE GENOMIC DNA]</scope>
</reference>
<evidence type="ECO:0000256" key="7">
    <source>
        <dbReference type="HAMAP-Rule" id="MF_01147"/>
    </source>
</evidence>